<evidence type="ECO:0000313" key="1">
    <source>
        <dbReference type="Proteomes" id="UP000695022"/>
    </source>
</evidence>
<accession>A0ABM1ELS1</accession>
<dbReference type="RefSeq" id="XP_014673142.1">
    <property type="nucleotide sequence ID" value="XM_014817656.1"/>
</dbReference>
<sequence length="216" mass="24748">MMIQIDDYVDRNLTHDNISYNLGGQRPLTDVISDTAMVLRTFKLFGSDVRFSKGHPKELRAGFAVPRLRQLHPLVSAQCERSVLYCLKALSPLVWFKMATEYVTLLSGGGVRTEAPTVSDGPLDEFRQLMTGMYYLCWHTMKQAEELRFVTDRIGRDGGCDWHLGMGYPDTKHEKMRDFRGQTDFPRLRSDAFHCALHSFCPGEPQVTDQLRVIDR</sequence>
<proteinExistence type="predicted"/>
<organism evidence="1 2">
    <name type="scientific">Priapulus caudatus</name>
    <name type="common">Priapulid worm</name>
    <dbReference type="NCBI Taxonomy" id="37621"/>
    <lineage>
        <taxon>Eukaryota</taxon>
        <taxon>Metazoa</taxon>
        <taxon>Ecdysozoa</taxon>
        <taxon>Scalidophora</taxon>
        <taxon>Priapulida</taxon>
        <taxon>Priapulimorpha</taxon>
        <taxon>Priapulimorphida</taxon>
        <taxon>Priapulidae</taxon>
        <taxon>Priapulus</taxon>
    </lineage>
</organism>
<name>A0ABM1ELS1_PRICU</name>
<reference evidence="2" key="1">
    <citation type="submission" date="2025-08" db="UniProtKB">
        <authorList>
            <consortium name="RefSeq"/>
        </authorList>
    </citation>
    <scope>IDENTIFICATION</scope>
</reference>
<dbReference type="GeneID" id="106813511"/>
<keyword evidence="1" id="KW-1185">Reference proteome</keyword>
<evidence type="ECO:0000313" key="2">
    <source>
        <dbReference type="RefSeq" id="XP_014673142.1"/>
    </source>
</evidence>
<gene>
    <name evidence="2" type="primary">LOC106813511</name>
</gene>
<protein>
    <submittedName>
        <fullName evidence="2">Uncharacterized protein LOC106813511</fullName>
    </submittedName>
</protein>
<dbReference type="Proteomes" id="UP000695022">
    <property type="component" value="Unplaced"/>
</dbReference>